<evidence type="ECO:0000259" key="1">
    <source>
        <dbReference type="Pfam" id="PF03070"/>
    </source>
</evidence>
<keyword evidence="4" id="KW-1185">Reference proteome</keyword>
<dbReference type="CDD" id="cd01169">
    <property type="entry name" value="HMPP_kinase"/>
    <property type="match status" value="1"/>
</dbReference>
<protein>
    <submittedName>
        <fullName evidence="3">Phosphomethylpyrimidine kinase</fullName>
    </submittedName>
</protein>
<dbReference type="SUPFAM" id="SSF53613">
    <property type="entry name" value="Ribokinase-like"/>
    <property type="match status" value="1"/>
</dbReference>
<keyword evidence="3" id="KW-0418">Kinase</keyword>
<proteinExistence type="predicted"/>
<sequence>MSAVPVVQNGAQGLGRQIQGKVLVIAGSDSSGGAGLEADQKAIAAHGCYAMTATTALTAQNTTGVTDIHHVPPEFVRKQIDAVFKDITPDVVKTGMLASAPTIEMLAKAFKDYEVKKLILDPVMVATTGAVLLPPEAVKDIRTLLLPQTFMVTPNIPEAKLLLSDAGNKSFEINTVDDLENLARETQKLGPEWVLIKGGHVPFKKDGTIAKATEEKDLIVDVLFGEGRVTKFQSAYQDSRNTHGTGCSLASAIASNIAKGLSPVEAVQAASHYVAAGIRTAPGLGQGNGPLNHFHSVYTLPFTPGRFIEYLLSRPDVAPVWHRFVNHPFVLAMGSGKLPLESFKNYLIQDYLYLVHFARANALASYKAKTIDDIAAGAKIVTHIHTEMALHLDYCATFGIPKAEIEATEEKIACTAYTRYVLDIGQSEDWIGLQVALAPCLLGYGAIAQMLHDDEKTAREDNTYFKWILNYVAEDYVGAVKTGRELIERHAVEQSPSRIEQLVKIFVHAIKMEIGFWEMYPHE</sequence>
<dbReference type="GO" id="GO:0016301">
    <property type="term" value="F:kinase activity"/>
    <property type="evidence" value="ECO:0007669"/>
    <property type="project" value="UniProtKB-KW"/>
</dbReference>
<dbReference type="InterPro" id="IPR013749">
    <property type="entry name" value="PM/HMP-P_kinase-1"/>
</dbReference>
<dbReference type="Gene3D" id="1.20.910.10">
    <property type="entry name" value="Heme oxygenase-like"/>
    <property type="match status" value="1"/>
</dbReference>
<gene>
    <name evidence="3" type="ORF">SUNI508_01254</name>
</gene>
<feature type="domain" description="Thiaminase-2/PQQC" evidence="1">
    <location>
        <begin position="315"/>
        <end position="520"/>
    </location>
</feature>
<comment type="caution">
    <text evidence="3">The sequence shown here is derived from an EMBL/GenBank/DDBJ whole genome shotgun (WGS) entry which is preliminary data.</text>
</comment>
<dbReference type="InterPro" id="IPR004305">
    <property type="entry name" value="Thiaminase-2/PQQC"/>
</dbReference>
<dbReference type="Pfam" id="PF03070">
    <property type="entry name" value="TENA_THI-4"/>
    <property type="match status" value="1"/>
</dbReference>
<dbReference type="InterPro" id="IPR029056">
    <property type="entry name" value="Ribokinase-like"/>
</dbReference>
<dbReference type="Proteomes" id="UP001408356">
    <property type="component" value="Unassembled WGS sequence"/>
</dbReference>
<dbReference type="CDD" id="cd19367">
    <property type="entry name" value="TenA_C_ScTHI20-like"/>
    <property type="match status" value="1"/>
</dbReference>
<dbReference type="InterPro" id="IPR016084">
    <property type="entry name" value="Haem_Oase-like_multi-hlx"/>
</dbReference>
<keyword evidence="3" id="KW-0808">Transferase</keyword>
<reference evidence="3 4" key="1">
    <citation type="journal article" date="2024" name="J. Plant Pathol.">
        <title>Sequence and assembly of the genome of Seiridium unicorne, isolate CBS 538.82, causal agent of cypress canker disease.</title>
        <authorList>
            <person name="Scali E."/>
            <person name="Rocca G.D."/>
            <person name="Danti R."/>
            <person name="Garbelotto M."/>
            <person name="Barberini S."/>
            <person name="Baroncelli R."/>
            <person name="Emiliani G."/>
        </authorList>
    </citation>
    <scope>NUCLEOTIDE SEQUENCE [LARGE SCALE GENOMIC DNA]</scope>
    <source>
        <strain evidence="3 4">BM-138-508</strain>
    </source>
</reference>
<dbReference type="NCBIfam" id="TIGR04306">
    <property type="entry name" value="salvage_TenA"/>
    <property type="match status" value="1"/>
</dbReference>
<accession>A0ABR2UXK7</accession>
<evidence type="ECO:0000259" key="2">
    <source>
        <dbReference type="Pfam" id="PF08543"/>
    </source>
</evidence>
<evidence type="ECO:0000313" key="4">
    <source>
        <dbReference type="Proteomes" id="UP001408356"/>
    </source>
</evidence>
<dbReference type="NCBIfam" id="TIGR00097">
    <property type="entry name" value="HMP-P_kinase"/>
    <property type="match status" value="1"/>
</dbReference>
<dbReference type="InterPro" id="IPR004399">
    <property type="entry name" value="HMP/HMP-P_kinase_dom"/>
</dbReference>
<evidence type="ECO:0000313" key="3">
    <source>
        <dbReference type="EMBL" id="KAK9419277.1"/>
    </source>
</evidence>
<dbReference type="Gene3D" id="3.40.1190.20">
    <property type="match status" value="1"/>
</dbReference>
<dbReference type="PANTHER" id="PTHR20858">
    <property type="entry name" value="PHOSPHOMETHYLPYRIMIDINE KINASE"/>
    <property type="match status" value="1"/>
</dbReference>
<dbReference type="PANTHER" id="PTHR20858:SF17">
    <property type="entry name" value="HYDROXYMETHYLPYRIMIDINE_PHOSPHOMETHYLPYRIMIDINE KINASE THI20-RELATED"/>
    <property type="match status" value="1"/>
</dbReference>
<dbReference type="InterPro" id="IPR027574">
    <property type="entry name" value="Thiaminase_II"/>
</dbReference>
<feature type="domain" description="Pyridoxamine kinase/Phosphomethylpyrimidine kinase" evidence="2">
    <location>
        <begin position="29"/>
        <end position="292"/>
    </location>
</feature>
<dbReference type="SUPFAM" id="SSF48613">
    <property type="entry name" value="Heme oxygenase-like"/>
    <property type="match status" value="1"/>
</dbReference>
<name>A0ABR2UXK7_9PEZI</name>
<dbReference type="Pfam" id="PF08543">
    <property type="entry name" value="Phos_pyr_kin"/>
    <property type="match status" value="1"/>
</dbReference>
<dbReference type="EMBL" id="JARVKF010000330">
    <property type="protein sequence ID" value="KAK9419277.1"/>
    <property type="molecule type" value="Genomic_DNA"/>
</dbReference>
<organism evidence="3 4">
    <name type="scientific">Seiridium unicorne</name>
    <dbReference type="NCBI Taxonomy" id="138068"/>
    <lineage>
        <taxon>Eukaryota</taxon>
        <taxon>Fungi</taxon>
        <taxon>Dikarya</taxon>
        <taxon>Ascomycota</taxon>
        <taxon>Pezizomycotina</taxon>
        <taxon>Sordariomycetes</taxon>
        <taxon>Xylariomycetidae</taxon>
        <taxon>Amphisphaeriales</taxon>
        <taxon>Sporocadaceae</taxon>
        <taxon>Seiridium</taxon>
    </lineage>
</organism>